<comment type="caution">
    <text evidence="2">The sequence shown here is derived from an EMBL/GenBank/DDBJ whole genome shotgun (WGS) entry which is preliminary data.</text>
</comment>
<dbReference type="Pfam" id="PF14392">
    <property type="entry name" value="zf-CCHC_4"/>
    <property type="match status" value="1"/>
</dbReference>
<proteinExistence type="predicted"/>
<dbReference type="PANTHER" id="PTHR31286">
    <property type="entry name" value="GLYCINE-RICH CELL WALL STRUCTURAL PROTEIN 1.8-LIKE"/>
    <property type="match status" value="1"/>
</dbReference>
<protein>
    <recommendedName>
        <fullName evidence="1">Zinc knuckle CX2CX4HX4C domain-containing protein</fullName>
    </recommendedName>
</protein>
<evidence type="ECO:0000313" key="2">
    <source>
        <dbReference type="EMBL" id="MBA0809075.1"/>
    </source>
</evidence>
<gene>
    <name evidence="2" type="ORF">Gohar_024758</name>
</gene>
<feature type="domain" description="Zinc knuckle CX2CX4HX4C" evidence="1">
    <location>
        <begin position="104"/>
        <end position="148"/>
    </location>
</feature>
<keyword evidence="3" id="KW-1185">Reference proteome</keyword>
<reference evidence="2 3" key="1">
    <citation type="journal article" date="2019" name="Genome Biol. Evol.">
        <title>Insights into the evolution of the New World diploid cottons (Gossypium, subgenus Houzingenia) based on genome sequencing.</title>
        <authorList>
            <person name="Grover C.E."/>
            <person name="Arick M.A. 2nd"/>
            <person name="Thrash A."/>
            <person name="Conover J.L."/>
            <person name="Sanders W.S."/>
            <person name="Peterson D.G."/>
            <person name="Frelichowski J.E."/>
            <person name="Scheffler J.A."/>
            <person name="Scheffler B.E."/>
            <person name="Wendel J.F."/>
        </authorList>
    </citation>
    <scope>NUCLEOTIDE SEQUENCE [LARGE SCALE GENOMIC DNA]</scope>
    <source>
        <strain evidence="2">0</strain>
        <tissue evidence="2">Leaf</tissue>
    </source>
</reference>
<name>A0A7J9HJI8_9ROSI</name>
<dbReference type="InterPro" id="IPR040256">
    <property type="entry name" value="At4g02000-like"/>
</dbReference>
<accession>A0A7J9HJI8</accession>
<dbReference type="PANTHER" id="PTHR31286:SF153">
    <property type="entry name" value="DUF4283 DOMAIN PROTEIN"/>
    <property type="match status" value="1"/>
</dbReference>
<sequence length="148" mass="17222">MEDKLARLNIEDGEEEDAAMKNMTANLWHSLGGVEISNLNKDKDPLQVPLGFSPFWVQIHDLPPGYFSEAVARQLGTFIRRFLEYDSKQINRDLKGHLRIQVEIDARKPLKRRKKIALPSSKYTYVNFRYEKLTLFCFYCGCLGHNDK</sequence>
<dbReference type="OrthoDB" id="1000626at2759"/>
<dbReference type="Proteomes" id="UP000593560">
    <property type="component" value="Unassembled WGS sequence"/>
</dbReference>
<evidence type="ECO:0000259" key="1">
    <source>
        <dbReference type="Pfam" id="PF14392"/>
    </source>
</evidence>
<evidence type="ECO:0000313" key="3">
    <source>
        <dbReference type="Proteomes" id="UP000593560"/>
    </source>
</evidence>
<feature type="non-terminal residue" evidence="2">
    <location>
        <position position="148"/>
    </location>
</feature>
<dbReference type="EMBL" id="JABFAD010000009">
    <property type="protein sequence ID" value="MBA0809075.1"/>
    <property type="molecule type" value="Genomic_DNA"/>
</dbReference>
<organism evidence="2 3">
    <name type="scientific">Gossypium harknessii</name>
    <dbReference type="NCBI Taxonomy" id="34285"/>
    <lineage>
        <taxon>Eukaryota</taxon>
        <taxon>Viridiplantae</taxon>
        <taxon>Streptophyta</taxon>
        <taxon>Embryophyta</taxon>
        <taxon>Tracheophyta</taxon>
        <taxon>Spermatophyta</taxon>
        <taxon>Magnoliopsida</taxon>
        <taxon>eudicotyledons</taxon>
        <taxon>Gunneridae</taxon>
        <taxon>Pentapetalae</taxon>
        <taxon>rosids</taxon>
        <taxon>malvids</taxon>
        <taxon>Malvales</taxon>
        <taxon>Malvaceae</taxon>
        <taxon>Malvoideae</taxon>
        <taxon>Gossypium</taxon>
    </lineage>
</organism>
<dbReference type="InterPro" id="IPR025836">
    <property type="entry name" value="Zn_knuckle_CX2CX4HX4C"/>
</dbReference>
<dbReference type="AlphaFoldDB" id="A0A7J9HJI8"/>